<dbReference type="InterPro" id="IPR041685">
    <property type="entry name" value="AAA_GajA/Old/RecF-like"/>
</dbReference>
<evidence type="ECO:0000313" key="3">
    <source>
        <dbReference type="EMBL" id="GAA1739532.1"/>
    </source>
</evidence>
<dbReference type="Proteomes" id="UP001501057">
    <property type="component" value="Unassembled WGS sequence"/>
</dbReference>
<dbReference type="SUPFAM" id="SSF52540">
    <property type="entry name" value="P-loop containing nucleoside triphosphate hydrolases"/>
    <property type="match status" value="1"/>
</dbReference>
<keyword evidence="1" id="KW-0742">SOS response</keyword>
<evidence type="ECO:0000313" key="4">
    <source>
        <dbReference type="Proteomes" id="UP001501057"/>
    </source>
</evidence>
<organism evidence="3 4">
    <name type="scientific">Aeromicrobium alkaliterrae</name>
    <dbReference type="NCBI Taxonomy" id="302168"/>
    <lineage>
        <taxon>Bacteria</taxon>
        <taxon>Bacillati</taxon>
        <taxon>Actinomycetota</taxon>
        <taxon>Actinomycetes</taxon>
        <taxon>Propionibacteriales</taxon>
        <taxon>Nocardioidaceae</taxon>
        <taxon>Aeromicrobium</taxon>
    </lineage>
</organism>
<name>A0ABN2JUN7_9ACTN</name>
<gene>
    <name evidence="3" type="ORF">GCM10009710_19800</name>
</gene>
<dbReference type="EMBL" id="BAAAME010000004">
    <property type="protein sequence ID" value="GAA1739532.1"/>
    <property type="molecule type" value="Genomic_DNA"/>
</dbReference>
<feature type="domain" description="Endonuclease GajA/Old nuclease/RecF-like AAA" evidence="2">
    <location>
        <begin position="1"/>
        <end position="317"/>
    </location>
</feature>
<evidence type="ECO:0000256" key="1">
    <source>
        <dbReference type="ARBA" id="ARBA00023236"/>
    </source>
</evidence>
<dbReference type="Gene3D" id="3.40.50.300">
    <property type="entry name" value="P-loop containing nucleotide triphosphate hydrolases"/>
    <property type="match status" value="1"/>
</dbReference>
<protein>
    <recommendedName>
        <fullName evidence="2">Endonuclease GajA/Old nuclease/RecF-like AAA domain-containing protein</fullName>
    </recommendedName>
</protein>
<keyword evidence="4" id="KW-1185">Reference proteome</keyword>
<proteinExistence type="predicted"/>
<dbReference type="RefSeq" id="WP_344200743.1">
    <property type="nucleotide sequence ID" value="NZ_BAAAME010000004.1"/>
</dbReference>
<keyword evidence="1" id="KW-0227">DNA damage</keyword>
<reference evidence="3 4" key="1">
    <citation type="journal article" date="2019" name="Int. J. Syst. Evol. Microbiol.">
        <title>The Global Catalogue of Microorganisms (GCM) 10K type strain sequencing project: providing services to taxonomists for standard genome sequencing and annotation.</title>
        <authorList>
            <consortium name="The Broad Institute Genomics Platform"/>
            <consortium name="The Broad Institute Genome Sequencing Center for Infectious Disease"/>
            <person name="Wu L."/>
            <person name="Ma J."/>
        </authorList>
    </citation>
    <scope>NUCLEOTIDE SEQUENCE [LARGE SCALE GENOMIC DNA]</scope>
    <source>
        <strain evidence="3 4">JCM 13518</strain>
    </source>
</reference>
<comment type="caution">
    <text evidence="3">The sequence shown here is derived from an EMBL/GenBank/DDBJ whole genome shotgun (WGS) entry which is preliminary data.</text>
</comment>
<dbReference type="PANTHER" id="PTHR32182">
    <property type="entry name" value="DNA REPLICATION AND REPAIR PROTEIN RECF"/>
    <property type="match status" value="1"/>
</dbReference>
<dbReference type="Pfam" id="PF13175">
    <property type="entry name" value="AAA_15"/>
    <property type="match status" value="1"/>
</dbReference>
<dbReference type="InterPro" id="IPR027417">
    <property type="entry name" value="P-loop_NTPase"/>
</dbReference>
<evidence type="ECO:0000259" key="2">
    <source>
        <dbReference type="Pfam" id="PF13175"/>
    </source>
</evidence>
<accession>A0ABN2JUN7</accession>
<dbReference type="PANTHER" id="PTHR32182:SF22">
    <property type="entry name" value="ATP-DEPENDENT ENDONUCLEASE, OLD FAMILY-RELATED"/>
    <property type="match status" value="1"/>
</dbReference>
<dbReference type="CDD" id="cd00188">
    <property type="entry name" value="TOPRIM"/>
    <property type="match status" value="1"/>
</dbReference>
<sequence>MELTGLRVRLFRTIGPTEVGLPLGAPLTVVGPNNSGKTNMLRAIEMLFTGHDNDFGYTRERDLTFSSGSAKTSLQATFAGDPIEDKDFFEAFDRLNAMYERQRSDDTVSLSLVFSPSGSPVYQFFPNVKKPGDSTAQNQINKLQRQLVTDLLSKFSCHYIPSEKSISQLYDEVLNPYLRTVAASAVEPRIKQLENDLMDVAKGLNGELAAVGLSSLTASFGLPDGRIDGLLSRFDFSMEDPNKTPIAQKGQGIQSTAFLAALKWVSQQELKVGRKSIWLLEEPESYLHPQLMSTVSSLLKRLSEVAMVVTSTHALSFVPNSVDQIVGVRLDSSGHTEAVRYRNSVEAGSDLRAALGVRFSDYYNLGEYNVVVEGPSDKRLLNWYLDFVPEAESELACLRQAEIQDHGGVKHMGGWLRATFAIVRDERPLVALFDGDLAGEKERKDLVRFLGNKQIPYQANRQYVVCRAGFPIEALFPDEWLADLYDQHPQWFADFSVDASGTLVAMEIRDANKKSVMNALIDRAESEPTDAWRTRLDDVVNALNEALAVQQAVLEIV</sequence>